<accession>A0A5C6CUA4</accession>
<dbReference type="EMBL" id="SJPS01000002">
    <property type="protein sequence ID" value="TWU28102.1"/>
    <property type="molecule type" value="Genomic_DNA"/>
</dbReference>
<comment type="caution">
    <text evidence="1">The sequence shown here is derived from an EMBL/GenBank/DDBJ whole genome shotgun (WGS) entry which is preliminary data.</text>
</comment>
<name>A0A5C6CUA4_9BACT</name>
<organism evidence="1 2">
    <name type="scientific">Bythopirellula polymerisocia</name>
    <dbReference type="NCBI Taxonomy" id="2528003"/>
    <lineage>
        <taxon>Bacteria</taxon>
        <taxon>Pseudomonadati</taxon>
        <taxon>Planctomycetota</taxon>
        <taxon>Planctomycetia</taxon>
        <taxon>Pirellulales</taxon>
        <taxon>Lacipirellulaceae</taxon>
        <taxon>Bythopirellula</taxon>
    </lineage>
</organism>
<reference evidence="1 2" key="1">
    <citation type="submission" date="2019-02" db="EMBL/GenBank/DDBJ databases">
        <title>Deep-cultivation of Planctomycetes and their phenomic and genomic characterization uncovers novel biology.</title>
        <authorList>
            <person name="Wiegand S."/>
            <person name="Jogler M."/>
            <person name="Boedeker C."/>
            <person name="Pinto D."/>
            <person name="Vollmers J."/>
            <person name="Rivas-Marin E."/>
            <person name="Kohn T."/>
            <person name="Peeters S.H."/>
            <person name="Heuer A."/>
            <person name="Rast P."/>
            <person name="Oberbeckmann S."/>
            <person name="Bunk B."/>
            <person name="Jeske O."/>
            <person name="Meyerdierks A."/>
            <person name="Storesund J.E."/>
            <person name="Kallscheuer N."/>
            <person name="Luecker S."/>
            <person name="Lage O.M."/>
            <person name="Pohl T."/>
            <person name="Merkel B.J."/>
            <person name="Hornburger P."/>
            <person name="Mueller R.-W."/>
            <person name="Bruemmer F."/>
            <person name="Labrenz M."/>
            <person name="Spormann A.M."/>
            <person name="Op Den Camp H."/>
            <person name="Overmann J."/>
            <person name="Amann R."/>
            <person name="Jetten M.S.M."/>
            <person name="Mascher T."/>
            <person name="Medema M.H."/>
            <person name="Devos D.P."/>
            <person name="Kaster A.-K."/>
            <person name="Ovreas L."/>
            <person name="Rohde M."/>
            <person name="Galperin M.Y."/>
            <person name="Jogler C."/>
        </authorList>
    </citation>
    <scope>NUCLEOTIDE SEQUENCE [LARGE SCALE GENOMIC DNA]</scope>
    <source>
        <strain evidence="1 2">Pla144</strain>
    </source>
</reference>
<dbReference type="AlphaFoldDB" id="A0A5C6CUA4"/>
<evidence type="ECO:0000313" key="1">
    <source>
        <dbReference type="EMBL" id="TWU28102.1"/>
    </source>
</evidence>
<protein>
    <submittedName>
        <fullName evidence="1">Uncharacterized protein</fullName>
    </submittedName>
</protein>
<gene>
    <name evidence="1" type="ORF">Pla144_13890</name>
</gene>
<proteinExistence type="predicted"/>
<evidence type="ECO:0000313" key="2">
    <source>
        <dbReference type="Proteomes" id="UP000318437"/>
    </source>
</evidence>
<keyword evidence="2" id="KW-1185">Reference proteome</keyword>
<sequence>MFYRSSQGSGAQGLTGLMGLYRTLLEGFQEVKAGSRELWFPDILMNRPDLPPISQQTESWHSSGIISTAKAE</sequence>
<dbReference type="Proteomes" id="UP000318437">
    <property type="component" value="Unassembled WGS sequence"/>
</dbReference>